<dbReference type="GO" id="GO:0015074">
    <property type="term" value="P:DNA integration"/>
    <property type="evidence" value="ECO:0007669"/>
    <property type="project" value="InterPro"/>
</dbReference>
<accession>A0A820CGM0</accession>
<dbReference type="InterPro" id="IPR036397">
    <property type="entry name" value="RNaseH_sf"/>
</dbReference>
<proteinExistence type="predicted"/>
<evidence type="ECO:0000313" key="2">
    <source>
        <dbReference type="EMBL" id="CAF4223230.1"/>
    </source>
</evidence>
<dbReference type="EMBL" id="CAJOBD010017598">
    <property type="protein sequence ID" value="CAF4223230.1"/>
    <property type="molecule type" value="Genomic_DNA"/>
</dbReference>
<feature type="domain" description="Transposase Tc1-like" evidence="1">
    <location>
        <begin position="12"/>
        <end position="78"/>
    </location>
</feature>
<protein>
    <recommendedName>
        <fullName evidence="1">Transposase Tc1-like domain-containing protein</fullName>
    </recommendedName>
</protein>
<feature type="non-terminal residue" evidence="2">
    <location>
        <position position="1"/>
    </location>
</feature>
<dbReference type="Pfam" id="PF01498">
    <property type="entry name" value="HTH_Tnp_Tc3_2"/>
    <property type="match status" value="1"/>
</dbReference>
<dbReference type="InterPro" id="IPR002492">
    <property type="entry name" value="Transposase_Tc1-like"/>
</dbReference>
<dbReference type="GO" id="GO:0003677">
    <property type="term" value="F:DNA binding"/>
    <property type="evidence" value="ECO:0007669"/>
    <property type="project" value="InterPro"/>
</dbReference>
<gene>
    <name evidence="2" type="ORF">JBS370_LOCUS37539</name>
</gene>
<reference evidence="2" key="1">
    <citation type="submission" date="2021-02" db="EMBL/GenBank/DDBJ databases">
        <authorList>
            <person name="Nowell W R."/>
        </authorList>
    </citation>
    <scope>NUCLEOTIDE SEQUENCE</scope>
</reference>
<dbReference type="GO" id="GO:0006313">
    <property type="term" value="P:DNA transposition"/>
    <property type="evidence" value="ECO:0007669"/>
    <property type="project" value="InterPro"/>
</dbReference>
<name>A0A820CGM0_9BILA</name>
<dbReference type="AlphaFoldDB" id="A0A820CGM0"/>
<sequence length="160" mass="18697">QPRSTAAAENEMILDELEENENPTSETITRGLKRKKVEISSRTVQRRLKEAGYQFSASLSKPLLTTIHKKRHLKWALSMQNQNWDQIVFSDESTIRLGPVKRRQWQLKGFRKVFRTIKYPGKVNVWDCFAPRGFGQILCFSPNLTSKFLCKQIYTKALRH</sequence>
<dbReference type="Gene3D" id="3.30.420.10">
    <property type="entry name" value="Ribonuclease H-like superfamily/Ribonuclease H"/>
    <property type="match status" value="1"/>
</dbReference>
<comment type="caution">
    <text evidence="2">The sequence shown here is derived from an EMBL/GenBank/DDBJ whole genome shotgun (WGS) entry which is preliminary data.</text>
</comment>
<evidence type="ECO:0000259" key="1">
    <source>
        <dbReference type="Pfam" id="PF01498"/>
    </source>
</evidence>
<dbReference type="Proteomes" id="UP000663836">
    <property type="component" value="Unassembled WGS sequence"/>
</dbReference>
<organism evidence="2 3">
    <name type="scientific">Rotaria sordida</name>
    <dbReference type="NCBI Taxonomy" id="392033"/>
    <lineage>
        <taxon>Eukaryota</taxon>
        <taxon>Metazoa</taxon>
        <taxon>Spiralia</taxon>
        <taxon>Gnathifera</taxon>
        <taxon>Rotifera</taxon>
        <taxon>Eurotatoria</taxon>
        <taxon>Bdelloidea</taxon>
        <taxon>Philodinida</taxon>
        <taxon>Philodinidae</taxon>
        <taxon>Rotaria</taxon>
    </lineage>
</organism>
<evidence type="ECO:0000313" key="3">
    <source>
        <dbReference type="Proteomes" id="UP000663836"/>
    </source>
</evidence>